<dbReference type="EC" id="1.1.1.94" evidence="8"/>
<evidence type="ECO:0000256" key="9">
    <source>
        <dbReference type="RuleBase" id="RU000437"/>
    </source>
</evidence>
<evidence type="ECO:0000256" key="2">
    <source>
        <dbReference type="ARBA" id="ARBA00022516"/>
    </source>
</evidence>
<feature type="binding site" evidence="8">
    <location>
        <position position="141"/>
    </location>
    <ligand>
        <name>NADPH</name>
        <dbReference type="ChEBI" id="CHEBI:57783"/>
    </ligand>
</feature>
<sequence length="334" mass="34276">MSTAVSVLGTGAWGTTFAAVLADAGCRVRLWGRDEEVVTEITHGHRNTRNLPGVDLPAGVVATTDLDGAVRDAEVLAVALPSQSVREVLTPLAGRVRADGTVVSLMKGVELGTDQRMSQVLGEVLRVPPRRVAVVSGPNLAKEIAARQPTATVVAAEDESVAQRVAACCASGYFRPYTNTDVVGVELGGAVKNIIALAVGMAQGGGYGDNTKATIITRGLAEITRLGTELGADPATFAGLAGLGDLVATCASPLSRNHTLGAHVGAGRSLEDAVTATGGTAEGVKSCRSVLELAQRHGVDMPITAAVVAVLHEGLPVQAMTQALLSRPRKDERA</sequence>
<feature type="binding site" evidence="8">
    <location>
        <position position="256"/>
    </location>
    <ligand>
        <name>sn-glycerol 3-phosphate</name>
        <dbReference type="ChEBI" id="CHEBI:57597"/>
    </ligand>
</feature>
<evidence type="ECO:0000256" key="3">
    <source>
        <dbReference type="ARBA" id="ARBA00023002"/>
    </source>
</evidence>
<dbReference type="SUPFAM" id="SSF48179">
    <property type="entry name" value="6-phosphogluconate dehydrogenase C-terminal domain-like"/>
    <property type="match status" value="1"/>
</dbReference>
<feature type="binding site" evidence="8">
    <location>
        <position position="245"/>
    </location>
    <ligand>
        <name>sn-glycerol 3-phosphate</name>
        <dbReference type="ChEBI" id="CHEBI:57597"/>
    </ligand>
</feature>
<feature type="binding site" evidence="8">
    <location>
        <position position="137"/>
    </location>
    <ligand>
        <name>sn-glycerol 3-phosphate</name>
        <dbReference type="ChEBI" id="CHEBI:57597"/>
    </ligand>
</feature>
<dbReference type="PANTHER" id="PTHR11728">
    <property type="entry name" value="GLYCEROL-3-PHOSPHATE DEHYDROGENASE"/>
    <property type="match status" value="1"/>
</dbReference>
<feature type="domain" description="Glycerol-3-phosphate dehydrogenase NAD-dependent N-terminal" evidence="11">
    <location>
        <begin position="5"/>
        <end position="161"/>
    </location>
</feature>
<feature type="binding site" evidence="8">
    <location>
        <position position="33"/>
    </location>
    <ligand>
        <name>NADPH</name>
        <dbReference type="ChEBI" id="CHEBI:57783"/>
    </ligand>
</feature>
<organism evidence="13 14">
    <name type="scientific">Georgenia halotolerans</name>
    <dbReference type="NCBI Taxonomy" id="3028317"/>
    <lineage>
        <taxon>Bacteria</taxon>
        <taxon>Bacillati</taxon>
        <taxon>Actinomycetota</taxon>
        <taxon>Actinomycetes</taxon>
        <taxon>Micrococcales</taxon>
        <taxon>Bogoriellaceae</taxon>
        <taxon>Georgenia</taxon>
    </lineage>
</organism>
<keyword evidence="5 8" id="KW-0443">Lipid metabolism</keyword>
<keyword evidence="3 8" id="KW-0560">Oxidoreductase</keyword>
<evidence type="ECO:0000256" key="5">
    <source>
        <dbReference type="ARBA" id="ARBA00023098"/>
    </source>
</evidence>
<evidence type="ECO:0000256" key="4">
    <source>
        <dbReference type="ARBA" id="ARBA00023027"/>
    </source>
</evidence>
<dbReference type="NCBIfam" id="NF000942">
    <property type="entry name" value="PRK00094.1-4"/>
    <property type="match status" value="1"/>
</dbReference>
<reference evidence="13" key="1">
    <citation type="submission" date="2023-02" db="EMBL/GenBank/DDBJ databases">
        <title>Georgenia sp.10Sc9-8, isolated from a soil sample collected from the Taklamakan desert.</title>
        <authorList>
            <person name="Liu S."/>
        </authorList>
    </citation>
    <scope>NUCLEOTIDE SEQUENCE</scope>
    <source>
        <strain evidence="13">10Sc9-8</strain>
    </source>
</reference>
<feature type="binding site" evidence="8">
    <location>
        <position position="282"/>
    </location>
    <ligand>
        <name>NADPH</name>
        <dbReference type="ChEBI" id="CHEBI:57783"/>
    </ligand>
</feature>
<evidence type="ECO:0000313" key="13">
    <source>
        <dbReference type="EMBL" id="MDD9206605.1"/>
    </source>
</evidence>
<feature type="binding site" evidence="8">
    <location>
        <position position="257"/>
    </location>
    <ligand>
        <name>sn-glycerol 3-phosphate</name>
        <dbReference type="ChEBI" id="CHEBI:57597"/>
    </ligand>
</feature>
<keyword evidence="4 8" id="KW-0520">NAD</keyword>
<comment type="catalytic activity">
    <reaction evidence="8 10">
        <text>sn-glycerol 3-phosphate + NADP(+) = dihydroxyacetone phosphate + NADPH + H(+)</text>
        <dbReference type="Rhea" id="RHEA:11096"/>
        <dbReference type="ChEBI" id="CHEBI:15378"/>
        <dbReference type="ChEBI" id="CHEBI:57597"/>
        <dbReference type="ChEBI" id="CHEBI:57642"/>
        <dbReference type="ChEBI" id="CHEBI:57783"/>
        <dbReference type="ChEBI" id="CHEBI:58349"/>
        <dbReference type="EC" id="1.1.1.94"/>
    </reaction>
</comment>
<dbReference type="PRINTS" id="PR00077">
    <property type="entry name" value="GPDHDRGNASE"/>
</dbReference>
<keyword evidence="6 8" id="KW-0594">Phospholipid biosynthesis</keyword>
<comment type="subcellular location">
    <subcellularLocation>
        <location evidence="8">Cytoplasm</location>
    </subcellularLocation>
</comment>
<dbReference type="EMBL" id="JARACI010000931">
    <property type="protein sequence ID" value="MDD9206605.1"/>
    <property type="molecule type" value="Genomic_DNA"/>
</dbReference>
<evidence type="ECO:0000256" key="10">
    <source>
        <dbReference type="RuleBase" id="RU000439"/>
    </source>
</evidence>
<evidence type="ECO:0000256" key="1">
    <source>
        <dbReference type="ARBA" id="ARBA00011009"/>
    </source>
</evidence>
<dbReference type="PANTHER" id="PTHR11728:SF1">
    <property type="entry name" value="GLYCEROL-3-PHOSPHATE DEHYDROGENASE [NAD(+)] 2, CHLOROPLASTIC"/>
    <property type="match status" value="1"/>
</dbReference>
<comment type="caution">
    <text evidence="13">The sequence shown here is derived from an EMBL/GenBank/DDBJ whole genome shotgun (WGS) entry which is preliminary data.</text>
</comment>
<keyword evidence="8" id="KW-0547">Nucleotide-binding</keyword>
<feature type="binding site" evidence="8">
    <location>
        <position position="107"/>
    </location>
    <ligand>
        <name>NADPH</name>
        <dbReference type="ChEBI" id="CHEBI:57783"/>
    </ligand>
</feature>
<comment type="catalytic activity">
    <reaction evidence="8">
        <text>sn-glycerol 3-phosphate + NAD(+) = dihydroxyacetone phosphate + NADH + H(+)</text>
        <dbReference type="Rhea" id="RHEA:11092"/>
        <dbReference type="ChEBI" id="CHEBI:15378"/>
        <dbReference type="ChEBI" id="CHEBI:57540"/>
        <dbReference type="ChEBI" id="CHEBI:57597"/>
        <dbReference type="ChEBI" id="CHEBI:57642"/>
        <dbReference type="ChEBI" id="CHEBI:57945"/>
        <dbReference type="EC" id="1.1.1.94"/>
    </reaction>
</comment>
<accession>A0ABT5TZQ2</accession>
<evidence type="ECO:0000256" key="7">
    <source>
        <dbReference type="ARBA" id="ARBA00023264"/>
    </source>
</evidence>
<dbReference type="InterPro" id="IPR006168">
    <property type="entry name" value="G3P_DH_NAD-dep"/>
</dbReference>
<dbReference type="InterPro" id="IPR036291">
    <property type="entry name" value="NAD(P)-bd_dom_sf"/>
</dbReference>
<feature type="binding site" evidence="8">
    <location>
        <position position="107"/>
    </location>
    <ligand>
        <name>sn-glycerol 3-phosphate</name>
        <dbReference type="ChEBI" id="CHEBI:57597"/>
    </ligand>
</feature>
<feature type="active site" description="Proton acceptor" evidence="8">
    <location>
        <position position="192"/>
    </location>
</feature>
<dbReference type="Pfam" id="PF01210">
    <property type="entry name" value="NAD_Gly3P_dh_N"/>
    <property type="match status" value="1"/>
</dbReference>
<feature type="binding site" evidence="8">
    <location>
        <position position="13"/>
    </location>
    <ligand>
        <name>NADPH</name>
        <dbReference type="ChEBI" id="CHEBI:57783"/>
    </ligand>
</feature>
<dbReference type="InterPro" id="IPR013328">
    <property type="entry name" value="6PGD_dom2"/>
</dbReference>
<evidence type="ECO:0000256" key="8">
    <source>
        <dbReference type="HAMAP-Rule" id="MF_00394"/>
    </source>
</evidence>
<name>A0ABT5TZQ2_9MICO</name>
<dbReference type="InterPro" id="IPR006109">
    <property type="entry name" value="G3P_DH_NAD-dep_C"/>
</dbReference>
<dbReference type="Proteomes" id="UP001165561">
    <property type="component" value="Unassembled WGS sequence"/>
</dbReference>
<feature type="binding site" evidence="8">
    <location>
        <position position="192"/>
    </location>
    <ligand>
        <name>sn-glycerol 3-phosphate</name>
        <dbReference type="ChEBI" id="CHEBI:57597"/>
    </ligand>
</feature>
<comment type="function">
    <text evidence="8">Catalyzes the reduction of the glycolytic intermediate dihydroxyacetone phosphate (DHAP) to sn-glycerol 3-phosphate (G3P), the key precursor for phospholipid synthesis.</text>
</comment>
<comment type="similarity">
    <text evidence="1 8 9">Belongs to the NAD-dependent glycerol-3-phosphate dehydrogenase family.</text>
</comment>
<keyword evidence="8" id="KW-0521">NADP</keyword>
<protein>
    <recommendedName>
        <fullName evidence="8">Glycerol-3-phosphate dehydrogenase [NAD(P)+]</fullName>
        <ecNumber evidence="8">1.1.1.94</ecNumber>
    </recommendedName>
    <alternativeName>
        <fullName evidence="8">NAD(P)(+)-dependent glycerol-3-phosphate dehydrogenase</fullName>
    </alternativeName>
    <alternativeName>
        <fullName evidence="8">NAD(P)H-dependent dihydroxyacetone-phosphate reductase</fullName>
    </alternativeName>
</protein>
<feature type="domain" description="Glycerol-3-phosphate dehydrogenase NAD-dependent C-terminal" evidence="12">
    <location>
        <begin position="181"/>
        <end position="321"/>
    </location>
</feature>
<evidence type="ECO:0000313" key="14">
    <source>
        <dbReference type="Proteomes" id="UP001165561"/>
    </source>
</evidence>
<evidence type="ECO:0000259" key="11">
    <source>
        <dbReference type="Pfam" id="PF01210"/>
    </source>
</evidence>
<evidence type="ECO:0000259" key="12">
    <source>
        <dbReference type="Pfam" id="PF07479"/>
    </source>
</evidence>
<comment type="caution">
    <text evidence="8">Lacks conserved residue(s) required for the propagation of feature annotation.</text>
</comment>
<keyword evidence="14" id="KW-1185">Reference proteome</keyword>
<feature type="binding site" evidence="8">
    <location>
        <position position="256"/>
    </location>
    <ligand>
        <name>NADPH</name>
        <dbReference type="ChEBI" id="CHEBI:57783"/>
    </ligand>
</feature>
<comment type="pathway">
    <text evidence="8">Membrane lipid metabolism; glycerophospholipid metabolism.</text>
</comment>
<dbReference type="Gene3D" id="3.40.50.720">
    <property type="entry name" value="NAD(P)-binding Rossmann-like Domain"/>
    <property type="match status" value="1"/>
</dbReference>
<dbReference type="InterPro" id="IPR011128">
    <property type="entry name" value="G3P_DH_NAD-dep_N"/>
</dbReference>
<gene>
    <name evidence="8" type="primary">gpsA</name>
    <name evidence="13" type="ORF">PU560_09025</name>
</gene>
<dbReference type="Gene3D" id="1.10.1040.10">
    <property type="entry name" value="N-(1-d-carboxylethyl)-l-norvaline Dehydrogenase, domain 2"/>
    <property type="match status" value="1"/>
</dbReference>
<dbReference type="NCBIfam" id="NF000940">
    <property type="entry name" value="PRK00094.1-2"/>
    <property type="match status" value="1"/>
</dbReference>
<feature type="binding site" evidence="8">
    <location>
        <position position="255"/>
    </location>
    <ligand>
        <name>sn-glycerol 3-phosphate</name>
        <dbReference type="ChEBI" id="CHEBI:57597"/>
    </ligand>
</feature>
<evidence type="ECO:0000256" key="6">
    <source>
        <dbReference type="ARBA" id="ARBA00023209"/>
    </source>
</evidence>
<proteinExistence type="inferred from homology"/>
<dbReference type="InterPro" id="IPR008927">
    <property type="entry name" value="6-PGluconate_DH-like_C_sf"/>
</dbReference>
<keyword evidence="8" id="KW-0963">Cytoplasm</keyword>
<dbReference type="PIRSF" id="PIRSF000114">
    <property type="entry name" value="Glycerol-3-P_dh"/>
    <property type="match status" value="1"/>
</dbReference>
<dbReference type="HAMAP" id="MF_00394">
    <property type="entry name" value="NAD_Glyc3P_dehydrog"/>
    <property type="match status" value="1"/>
</dbReference>
<dbReference type="Pfam" id="PF07479">
    <property type="entry name" value="NAD_Gly3P_dh_C"/>
    <property type="match status" value="1"/>
</dbReference>
<dbReference type="SUPFAM" id="SSF51735">
    <property type="entry name" value="NAD(P)-binding Rossmann-fold domains"/>
    <property type="match status" value="1"/>
</dbReference>
<keyword evidence="7 8" id="KW-1208">Phospholipid metabolism</keyword>
<keyword evidence="2 8" id="KW-0444">Lipid biosynthesis</keyword>